<evidence type="ECO:0000313" key="3">
    <source>
        <dbReference type="Proteomes" id="UP001171620"/>
    </source>
</evidence>
<comment type="caution">
    <text evidence="2">The sequence shown here is derived from an EMBL/GenBank/DDBJ whole genome shotgun (WGS) entry which is preliminary data.</text>
</comment>
<reference evidence="2" key="1">
    <citation type="submission" date="2023-07" db="EMBL/GenBank/DDBJ databases">
        <title>A collection of bacterial strains from the Burkholderia cepacia Research Laboratory and Repository.</title>
        <authorList>
            <person name="Lipuma J."/>
            <person name="Spilker T."/>
            <person name="Caverly L."/>
        </authorList>
    </citation>
    <scope>NUCLEOTIDE SEQUENCE</scope>
    <source>
        <strain evidence="2">AU44268</strain>
    </source>
</reference>
<evidence type="ECO:0000313" key="2">
    <source>
        <dbReference type="EMBL" id="MDN7795098.1"/>
    </source>
</evidence>
<name>A0AAW7SZM3_BURVI</name>
<organism evidence="2 3">
    <name type="scientific">Burkholderia vietnamiensis</name>
    <dbReference type="NCBI Taxonomy" id="60552"/>
    <lineage>
        <taxon>Bacteria</taxon>
        <taxon>Pseudomonadati</taxon>
        <taxon>Pseudomonadota</taxon>
        <taxon>Betaproteobacteria</taxon>
        <taxon>Burkholderiales</taxon>
        <taxon>Burkholderiaceae</taxon>
        <taxon>Burkholderia</taxon>
        <taxon>Burkholderia cepacia complex</taxon>
    </lineage>
</organism>
<accession>A0AAW7SZM3</accession>
<evidence type="ECO:0000256" key="1">
    <source>
        <dbReference type="SAM" id="SignalP"/>
    </source>
</evidence>
<gene>
    <name evidence="2" type="ORF">QZM33_09020</name>
</gene>
<dbReference type="AlphaFoldDB" id="A0AAW7SZM3"/>
<keyword evidence="1" id="KW-0732">Signal</keyword>
<feature type="signal peptide" evidence="1">
    <location>
        <begin position="1"/>
        <end position="21"/>
    </location>
</feature>
<dbReference type="EMBL" id="JAUJRV010000005">
    <property type="protein sequence ID" value="MDN7795098.1"/>
    <property type="molecule type" value="Genomic_DNA"/>
</dbReference>
<dbReference type="Proteomes" id="UP001171620">
    <property type="component" value="Unassembled WGS sequence"/>
</dbReference>
<dbReference type="RefSeq" id="WP_198108693.1">
    <property type="nucleotide sequence ID" value="NZ_JAEDWX010000012.1"/>
</dbReference>
<feature type="chain" id="PRO_5043824033" evidence="1">
    <location>
        <begin position="22"/>
        <end position="82"/>
    </location>
</feature>
<dbReference type="Pfam" id="PF13663">
    <property type="entry name" value="DUF4148"/>
    <property type="match status" value="1"/>
</dbReference>
<dbReference type="InterPro" id="IPR025421">
    <property type="entry name" value="DUF4148"/>
</dbReference>
<sequence length="82" mass="9133">MNSKMILIVGMLSCAMMSAIAETNGAVTRQEVRVDLYKAFLDGRLPQGMRETYPSPPSNQADTVSMRRREAACNDAYARFAR</sequence>
<proteinExistence type="predicted"/>
<protein>
    <submittedName>
        <fullName evidence="2">DUF4148 domain-containing protein</fullName>
    </submittedName>
</protein>